<gene>
    <name evidence="1" type="ORF">Egran_04303</name>
</gene>
<protein>
    <submittedName>
        <fullName evidence="1">Uncharacterized protein</fullName>
    </submittedName>
</protein>
<dbReference type="OrthoDB" id="1658288at2759"/>
<dbReference type="Proteomes" id="UP000243515">
    <property type="component" value="Unassembled WGS sequence"/>
</dbReference>
<dbReference type="EMBL" id="NPHW01004427">
    <property type="protein sequence ID" value="OXV07933.1"/>
    <property type="molecule type" value="Genomic_DNA"/>
</dbReference>
<sequence length="455" mass="51584">MNEPATGEEAPPGQCWHNMFRNPIMVSGYPILTKHEHGLGVEMPLNMVAGLAGSERANQFDGKVFIKGFSTMLIAVKITTDLLIWHYFYNSEGERISYLDHTLQGVDDISLLQLDTARHVVGWCSDSMYYAGAADARYDIRGTGLPHPHAGCLLEKVSISGGKVIEGGVTFAVGVKDIPPHLTRNWYIPKLRWIATKYVVLWDETDKRGWLVNGISALLHLVRASLEHYRTDDFSSSFLFDPSKMTDAAEHKPNSAHKVLIDDNNKQLEIYPGKSERFEEDEAKQKEAEGSRTWKKKRGYYLFEDLVEQHYNILEQIMDHHSHMAGRNGVNLKVRVRKYLEGWDFVELATDHDPCPRIATLQALGYGWVDFIRSIGAVTLFGRGFGDIIRPIEFDGMCPNWRSLPTRKYYLAANLFKAFYGIVLEISLRHVNVKDVDRSGGTMIQFKFSGPEGRV</sequence>
<accession>A0A232LUV4</accession>
<comment type="caution">
    <text evidence="1">The sequence shown here is derived from an EMBL/GenBank/DDBJ whole genome shotgun (WGS) entry which is preliminary data.</text>
</comment>
<dbReference type="AlphaFoldDB" id="A0A232LUV4"/>
<evidence type="ECO:0000313" key="2">
    <source>
        <dbReference type="Proteomes" id="UP000243515"/>
    </source>
</evidence>
<name>A0A232LUV4_9EURO</name>
<proteinExistence type="predicted"/>
<reference evidence="1 2" key="1">
    <citation type="journal article" date="2015" name="Environ. Microbiol.">
        <title>Metagenome sequence of Elaphomyces granulatus from sporocarp tissue reveals Ascomycota ectomycorrhizal fingerprints of genome expansion and a Proteobacteria-rich microbiome.</title>
        <authorList>
            <person name="Quandt C.A."/>
            <person name="Kohler A."/>
            <person name="Hesse C.N."/>
            <person name="Sharpton T.J."/>
            <person name="Martin F."/>
            <person name="Spatafora J.W."/>
        </authorList>
    </citation>
    <scope>NUCLEOTIDE SEQUENCE [LARGE SCALE GENOMIC DNA]</scope>
    <source>
        <strain evidence="1 2">OSC145934</strain>
    </source>
</reference>
<organism evidence="1 2">
    <name type="scientific">Elaphomyces granulatus</name>
    <dbReference type="NCBI Taxonomy" id="519963"/>
    <lineage>
        <taxon>Eukaryota</taxon>
        <taxon>Fungi</taxon>
        <taxon>Dikarya</taxon>
        <taxon>Ascomycota</taxon>
        <taxon>Pezizomycotina</taxon>
        <taxon>Eurotiomycetes</taxon>
        <taxon>Eurotiomycetidae</taxon>
        <taxon>Eurotiales</taxon>
        <taxon>Elaphomycetaceae</taxon>
        <taxon>Elaphomyces</taxon>
    </lineage>
</organism>
<evidence type="ECO:0000313" key="1">
    <source>
        <dbReference type="EMBL" id="OXV07933.1"/>
    </source>
</evidence>
<keyword evidence="2" id="KW-1185">Reference proteome</keyword>